<protein>
    <submittedName>
        <fullName evidence="2">Uncharacterized protein</fullName>
    </submittedName>
</protein>
<sequence>MDNDFMAFLMVMFFVSAGNVAFLLYLGVDRTNPKFKQLLMFTFVAVSSAAFYGCLSAGWFSFESP</sequence>
<feature type="transmembrane region" description="Helical" evidence="1">
    <location>
        <begin position="38"/>
        <end position="62"/>
    </location>
</feature>
<gene>
    <name evidence="2" type="ORF">A1353_18925</name>
</gene>
<reference evidence="2 3" key="1">
    <citation type="submission" date="2016-03" db="EMBL/GenBank/DDBJ databases">
        <authorList>
            <person name="Ploux O."/>
        </authorList>
    </citation>
    <scope>NUCLEOTIDE SEQUENCE [LARGE SCALE GENOMIC DNA]</scope>
    <source>
        <strain evidence="2 3">R-45371</strain>
    </source>
</reference>
<accession>A0A177M689</accession>
<evidence type="ECO:0000313" key="2">
    <source>
        <dbReference type="EMBL" id="OAI00885.1"/>
    </source>
</evidence>
<comment type="caution">
    <text evidence="2">The sequence shown here is derived from an EMBL/GenBank/DDBJ whole genome shotgun (WGS) entry which is preliminary data.</text>
</comment>
<keyword evidence="1" id="KW-0472">Membrane</keyword>
<dbReference type="Proteomes" id="UP000077763">
    <property type="component" value="Unassembled WGS sequence"/>
</dbReference>
<dbReference type="AlphaFoldDB" id="A0A177M689"/>
<organism evidence="2 3">
    <name type="scientific">Methylomonas methanica</name>
    <dbReference type="NCBI Taxonomy" id="421"/>
    <lineage>
        <taxon>Bacteria</taxon>
        <taxon>Pseudomonadati</taxon>
        <taxon>Pseudomonadota</taxon>
        <taxon>Gammaproteobacteria</taxon>
        <taxon>Methylococcales</taxon>
        <taxon>Methylococcaceae</taxon>
        <taxon>Methylomonas</taxon>
    </lineage>
</organism>
<proteinExistence type="predicted"/>
<name>A0A177M689_METMH</name>
<feature type="transmembrane region" description="Helical" evidence="1">
    <location>
        <begin position="6"/>
        <end position="26"/>
    </location>
</feature>
<dbReference type="RefSeq" id="WP_064037720.1">
    <property type="nucleotide sequence ID" value="NZ_LUUH01000074.1"/>
</dbReference>
<dbReference type="EMBL" id="LUUH01000074">
    <property type="protein sequence ID" value="OAI00885.1"/>
    <property type="molecule type" value="Genomic_DNA"/>
</dbReference>
<keyword evidence="1" id="KW-0812">Transmembrane</keyword>
<evidence type="ECO:0000313" key="3">
    <source>
        <dbReference type="Proteomes" id="UP000077763"/>
    </source>
</evidence>
<keyword evidence="1" id="KW-1133">Transmembrane helix</keyword>
<evidence type="ECO:0000256" key="1">
    <source>
        <dbReference type="SAM" id="Phobius"/>
    </source>
</evidence>